<reference evidence="1" key="2">
    <citation type="submission" date="2020-09" db="EMBL/GenBank/DDBJ databases">
        <authorList>
            <person name="Sun Q."/>
            <person name="Zhou Y."/>
        </authorList>
    </citation>
    <scope>NUCLEOTIDE SEQUENCE</scope>
    <source>
        <strain evidence="1">CGMCC 1.16134</strain>
    </source>
</reference>
<sequence>MAQRLATEYVNATLQMTEFQLNQFLLSADTSYISHRVKVLGGGEQEVVLEEAQGEEVHLSFERKGSMYICALSCRVVNPHLNNAVRKLFVTYKGTGTVNRIYKGFTMIYEYVQGSVRQISELTENGCKRIYQHRHTVAEMQRLFQADTIEREIGELRGRVNLLLDRRNTASLNSEIMKIDRELQAAAVRLFQLEA</sequence>
<comment type="caution">
    <text evidence="1">The sequence shown here is derived from an EMBL/GenBank/DDBJ whole genome shotgun (WGS) entry which is preliminary data.</text>
</comment>
<dbReference type="RefSeq" id="WP_189021594.1">
    <property type="nucleotide sequence ID" value="NZ_BMKR01000001.1"/>
</dbReference>
<evidence type="ECO:0000313" key="2">
    <source>
        <dbReference type="Proteomes" id="UP000637643"/>
    </source>
</evidence>
<accession>A0A917F9T3</accession>
<protein>
    <recommendedName>
        <fullName evidence="3">Non-ribosomal peptide synthetase module</fullName>
    </recommendedName>
</protein>
<keyword evidence="2" id="KW-1185">Reference proteome</keyword>
<dbReference type="AlphaFoldDB" id="A0A917F9T3"/>
<reference evidence="1" key="1">
    <citation type="journal article" date="2014" name="Int. J. Syst. Evol. Microbiol.">
        <title>Complete genome sequence of Corynebacterium casei LMG S-19264T (=DSM 44701T), isolated from a smear-ripened cheese.</title>
        <authorList>
            <consortium name="US DOE Joint Genome Institute (JGI-PGF)"/>
            <person name="Walter F."/>
            <person name="Albersmeier A."/>
            <person name="Kalinowski J."/>
            <person name="Ruckert C."/>
        </authorList>
    </citation>
    <scope>NUCLEOTIDE SEQUENCE</scope>
    <source>
        <strain evidence="1">CGMCC 1.16134</strain>
    </source>
</reference>
<dbReference type="Proteomes" id="UP000637643">
    <property type="component" value="Unassembled WGS sequence"/>
</dbReference>
<organism evidence="1 2">
    <name type="scientific">Paenibacillus albidus</name>
    <dbReference type="NCBI Taxonomy" id="2041023"/>
    <lineage>
        <taxon>Bacteria</taxon>
        <taxon>Bacillati</taxon>
        <taxon>Bacillota</taxon>
        <taxon>Bacilli</taxon>
        <taxon>Bacillales</taxon>
        <taxon>Paenibacillaceae</taxon>
        <taxon>Paenibacillus</taxon>
    </lineage>
</organism>
<name>A0A917F9T3_9BACL</name>
<evidence type="ECO:0000313" key="1">
    <source>
        <dbReference type="EMBL" id="GGF59036.1"/>
    </source>
</evidence>
<evidence type="ECO:0008006" key="3">
    <source>
        <dbReference type="Google" id="ProtNLM"/>
    </source>
</evidence>
<gene>
    <name evidence="1" type="ORF">GCM10010912_00240</name>
</gene>
<dbReference type="EMBL" id="BMKR01000001">
    <property type="protein sequence ID" value="GGF59036.1"/>
    <property type="molecule type" value="Genomic_DNA"/>
</dbReference>
<proteinExistence type="predicted"/>